<dbReference type="Pfam" id="PF20684">
    <property type="entry name" value="Fung_rhodopsin"/>
    <property type="match status" value="1"/>
</dbReference>
<dbReference type="GO" id="GO:0016020">
    <property type="term" value="C:membrane"/>
    <property type="evidence" value="ECO:0007669"/>
    <property type="project" value="UniProtKB-SubCell"/>
</dbReference>
<keyword evidence="3 7" id="KW-1133">Transmembrane helix</keyword>
<evidence type="ECO:0000256" key="6">
    <source>
        <dbReference type="SAM" id="MobiDB-lite"/>
    </source>
</evidence>
<feature type="compositionally biased region" description="Basic and acidic residues" evidence="6">
    <location>
        <begin position="354"/>
        <end position="364"/>
    </location>
</feature>
<evidence type="ECO:0000256" key="4">
    <source>
        <dbReference type="ARBA" id="ARBA00023136"/>
    </source>
</evidence>
<feature type="transmembrane region" description="Helical" evidence="7">
    <location>
        <begin position="236"/>
        <end position="259"/>
    </location>
</feature>
<evidence type="ECO:0000256" key="2">
    <source>
        <dbReference type="ARBA" id="ARBA00022692"/>
    </source>
</evidence>
<dbReference type="EMBL" id="PQXI01000034">
    <property type="protein sequence ID" value="TGO27944.1"/>
    <property type="molecule type" value="Genomic_DNA"/>
</dbReference>
<dbReference type="InterPro" id="IPR049326">
    <property type="entry name" value="Rhodopsin_dom_fungi"/>
</dbReference>
<name>A0A4Z1FT22_9HELO</name>
<accession>A0A4Z1FT22</accession>
<evidence type="ECO:0000256" key="7">
    <source>
        <dbReference type="SAM" id="Phobius"/>
    </source>
</evidence>
<evidence type="ECO:0000259" key="8">
    <source>
        <dbReference type="Pfam" id="PF20684"/>
    </source>
</evidence>
<evidence type="ECO:0000313" key="10">
    <source>
        <dbReference type="Proteomes" id="UP000297910"/>
    </source>
</evidence>
<feature type="transmembrane region" description="Helical" evidence="7">
    <location>
        <begin position="53"/>
        <end position="73"/>
    </location>
</feature>
<evidence type="ECO:0000256" key="1">
    <source>
        <dbReference type="ARBA" id="ARBA00004141"/>
    </source>
</evidence>
<feature type="transmembrane region" description="Helical" evidence="7">
    <location>
        <begin position="20"/>
        <end position="41"/>
    </location>
</feature>
<dbReference type="AlphaFoldDB" id="A0A4Z1FT22"/>
<feature type="transmembrane region" description="Helical" evidence="7">
    <location>
        <begin position="143"/>
        <end position="167"/>
    </location>
</feature>
<reference evidence="9 10" key="1">
    <citation type="submission" date="2017-12" db="EMBL/GenBank/DDBJ databases">
        <title>Comparative genomics of Botrytis spp.</title>
        <authorList>
            <person name="Valero-Jimenez C.A."/>
            <person name="Tapia P."/>
            <person name="Veloso J."/>
            <person name="Silva-Moreno E."/>
            <person name="Staats M."/>
            <person name="Valdes J.H."/>
            <person name="Van Kan J.A.L."/>
        </authorList>
    </citation>
    <scope>NUCLEOTIDE SEQUENCE [LARGE SCALE GENOMIC DNA]</scope>
    <source>
        <strain evidence="9 10">Bp0003</strain>
    </source>
</reference>
<dbReference type="PANTHER" id="PTHR33048:SF157">
    <property type="entry name" value="INTEGRAL MEMBRANE PROTEIN"/>
    <property type="match status" value="1"/>
</dbReference>
<dbReference type="InterPro" id="IPR052337">
    <property type="entry name" value="SAT4-like"/>
</dbReference>
<feature type="transmembrane region" description="Helical" evidence="7">
    <location>
        <begin position="110"/>
        <end position="131"/>
    </location>
</feature>
<sequence>MAEATQWLKLPFPFVTPGQVFSVGLVFPLVCITLGGARVYVRHVQKQKLGADDWLALLSIIMVTGMGICFMVGERLGIMGYPMPVPSGTVATEAYGLFNKAYETEAKIEFAFQFLQSFAFCFIKTSIVFFIRRIFVTHTNSVINWASIGLIGIIVLWSVSFLMALIFGCGKNVAIHWAPLEELVASGCDGITPEKANLISDPILDFLILLFPIPSKLIVTTQIWSLKMSTSRKWVVTGVFAIGIASCAAALTRLCIHITVLNLGYGGGYDINQTVTTIFYWSMVEGGLGVIVACLPALSVLWKEPGWLKRLLRKASSLSSLFRFSSWKSSGLSSNDGESRTDFYVVPMENIDKRPTMESNRSQKELLASLKPNDSLA</sequence>
<comment type="subcellular location">
    <subcellularLocation>
        <location evidence="1">Membrane</location>
        <topology evidence="1">Multi-pass membrane protein</topology>
    </subcellularLocation>
</comment>
<feature type="region of interest" description="Disordered" evidence="6">
    <location>
        <begin position="354"/>
        <end position="377"/>
    </location>
</feature>
<feature type="transmembrane region" description="Helical" evidence="7">
    <location>
        <begin position="279"/>
        <end position="302"/>
    </location>
</feature>
<comment type="similarity">
    <text evidence="5">Belongs to the SAT4 family.</text>
</comment>
<feature type="transmembrane region" description="Helical" evidence="7">
    <location>
        <begin position="203"/>
        <end position="224"/>
    </location>
</feature>
<keyword evidence="10" id="KW-1185">Reference proteome</keyword>
<dbReference type="Proteomes" id="UP000297910">
    <property type="component" value="Unassembled WGS sequence"/>
</dbReference>
<protein>
    <recommendedName>
        <fullName evidence="8">Rhodopsin domain-containing protein</fullName>
    </recommendedName>
</protein>
<evidence type="ECO:0000313" key="9">
    <source>
        <dbReference type="EMBL" id="TGO27944.1"/>
    </source>
</evidence>
<keyword evidence="4 7" id="KW-0472">Membrane</keyword>
<comment type="caution">
    <text evidence="9">The sequence shown here is derived from an EMBL/GenBank/DDBJ whole genome shotgun (WGS) entry which is preliminary data.</text>
</comment>
<keyword evidence="2 7" id="KW-0812">Transmembrane</keyword>
<evidence type="ECO:0000256" key="3">
    <source>
        <dbReference type="ARBA" id="ARBA00022989"/>
    </source>
</evidence>
<organism evidence="9 10">
    <name type="scientific">Botrytis paeoniae</name>
    <dbReference type="NCBI Taxonomy" id="278948"/>
    <lineage>
        <taxon>Eukaryota</taxon>
        <taxon>Fungi</taxon>
        <taxon>Dikarya</taxon>
        <taxon>Ascomycota</taxon>
        <taxon>Pezizomycotina</taxon>
        <taxon>Leotiomycetes</taxon>
        <taxon>Helotiales</taxon>
        <taxon>Sclerotiniaceae</taxon>
        <taxon>Botrytis</taxon>
    </lineage>
</organism>
<proteinExistence type="inferred from homology"/>
<evidence type="ECO:0000256" key="5">
    <source>
        <dbReference type="ARBA" id="ARBA00038359"/>
    </source>
</evidence>
<feature type="domain" description="Rhodopsin" evidence="8">
    <location>
        <begin position="37"/>
        <end position="303"/>
    </location>
</feature>
<dbReference type="PANTHER" id="PTHR33048">
    <property type="entry name" value="PTH11-LIKE INTEGRAL MEMBRANE PROTEIN (AFU_ORTHOLOGUE AFUA_5G11245)"/>
    <property type="match status" value="1"/>
</dbReference>
<gene>
    <name evidence="9" type="ORF">BPAE_0034g00240</name>
</gene>